<reference evidence="3 4" key="1">
    <citation type="journal article" date="2014" name="PLoS Genet.">
        <title>Analysis of the Phlebiopsis gigantea genome, transcriptome and secretome provides insight into its pioneer colonization strategies of wood.</title>
        <authorList>
            <person name="Hori C."/>
            <person name="Ishida T."/>
            <person name="Igarashi K."/>
            <person name="Samejima M."/>
            <person name="Suzuki H."/>
            <person name="Master E."/>
            <person name="Ferreira P."/>
            <person name="Ruiz-Duenas F.J."/>
            <person name="Held B."/>
            <person name="Canessa P."/>
            <person name="Larrondo L.F."/>
            <person name="Schmoll M."/>
            <person name="Druzhinina I.S."/>
            <person name="Kubicek C.P."/>
            <person name="Gaskell J.A."/>
            <person name="Kersten P."/>
            <person name="St John F."/>
            <person name="Glasner J."/>
            <person name="Sabat G."/>
            <person name="Splinter BonDurant S."/>
            <person name="Syed K."/>
            <person name="Yadav J."/>
            <person name="Mgbeahuruike A.C."/>
            <person name="Kovalchuk A."/>
            <person name="Asiegbu F.O."/>
            <person name="Lackner G."/>
            <person name="Hoffmeister D."/>
            <person name="Rencoret J."/>
            <person name="Gutierrez A."/>
            <person name="Sun H."/>
            <person name="Lindquist E."/>
            <person name="Barry K."/>
            <person name="Riley R."/>
            <person name="Grigoriev I.V."/>
            <person name="Henrissat B."/>
            <person name="Kues U."/>
            <person name="Berka R.M."/>
            <person name="Martinez A.T."/>
            <person name="Covert S.F."/>
            <person name="Blanchette R.A."/>
            <person name="Cullen D."/>
        </authorList>
    </citation>
    <scope>NUCLEOTIDE SEQUENCE [LARGE SCALE GENOMIC DNA]</scope>
    <source>
        <strain evidence="3 4">11061_1 CR5-6</strain>
    </source>
</reference>
<keyword evidence="4" id="KW-1185">Reference proteome</keyword>
<dbReference type="Proteomes" id="UP000053257">
    <property type="component" value="Unassembled WGS sequence"/>
</dbReference>
<sequence>MSSTSPTPTTTQLFLGHRSKTPTISGIVSGGAVALAWAIGFIIYFYKRHRREKRARALGFRSHREMLDPPKKPEAFIIPPDPAIVEGGLHPGERVYDDPKVAGADLPHRARTVPGAEMQKAAHETHGYPPQAIAHTASEPSRVADRSRATHSAASPPPRRFGHASPNGYHD</sequence>
<evidence type="ECO:0000313" key="4">
    <source>
        <dbReference type="Proteomes" id="UP000053257"/>
    </source>
</evidence>
<keyword evidence="2" id="KW-0812">Transmembrane</keyword>
<feature type="region of interest" description="Disordered" evidence="1">
    <location>
        <begin position="116"/>
        <end position="171"/>
    </location>
</feature>
<dbReference type="EMBL" id="KN840539">
    <property type="protein sequence ID" value="KIP05600.1"/>
    <property type="molecule type" value="Genomic_DNA"/>
</dbReference>
<evidence type="ECO:0000256" key="1">
    <source>
        <dbReference type="SAM" id="MobiDB-lite"/>
    </source>
</evidence>
<evidence type="ECO:0000256" key="2">
    <source>
        <dbReference type="SAM" id="Phobius"/>
    </source>
</evidence>
<proteinExistence type="predicted"/>
<feature type="transmembrane region" description="Helical" evidence="2">
    <location>
        <begin position="24"/>
        <end position="46"/>
    </location>
</feature>
<gene>
    <name evidence="3" type="ORF">PHLGIDRAFT_119699</name>
</gene>
<dbReference type="HOGENOM" id="CLU_1563423_0_0_1"/>
<dbReference type="AlphaFoldDB" id="A0A0C3S8S8"/>
<evidence type="ECO:0000313" key="3">
    <source>
        <dbReference type="EMBL" id="KIP05600.1"/>
    </source>
</evidence>
<dbReference type="OrthoDB" id="3184377at2759"/>
<protein>
    <submittedName>
        <fullName evidence="3">Uncharacterized protein</fullName>
    </submittedName>
</protein>
<name>A0A0C3S8S8_PHLG1</name>
<keyword evidence="2" id="KW-0472">Membrane</keyword>
<accession>A0A0C3S8S8</accession>
<keyword evidence="2" id="KW-1133">Transmembrane helix</keyword>
<organism evidence="3 4">
    <name type="scientific">Phlebiopsis gigantea (strain 11061_1 CR5-6)</name>
    <name type="common">White-rot fungus</name>
    <name type="synonym">Peniophora gigantea</name>
    <dbReference type="NCBI Taxonomy" id="745531"/>
    <lineage>
        <taxon>Eukaryota</taxon>
        <taxon>Fungi</taxon>
        <taxon>Dikarya</taxon>
        <taxon>Basidiomycota</taxon>
        <taxon>Agaricomycotina</taxon>
        <taxon>Agaricomycetes</taxon>
        <taxon>Polyporales</taxon>
        <taxon>Phanerochaetaceae</taxon>
        <taxon>Phlebiopsis</taxon>
    </lineage>
</organism>